<proteinExistence type="predicted"/>
<dbReference type="InterPro" id="IPR027417">
    <property type="entry name" value="P-loop_NTPase"/>
</dbReference>
<dbReference type="Gene3D" id="3.40.50.300">
    <property type="entry name" value="P-loop containing nucleotide triphosphate hydrolases"/>
    <property type="match status" value="1"/>
</dbReference>
<dbReference type="GO" id="GO:0016887">
    <property type="term" value="F:ATP hydrolysis activity"/>
    <property type="evidence" value="ECO:0007669"/>
    <property type="project" value="InterPro"/>
</dbReference>
<dbReference type="SUPFAM" id="SSF52540">
    <property type="entry name" value="P-loop containing nucleoside triphosphate hydrolases"/>
    <property type="match status" value="1"/>
</dbReference>
<evidence type="ECO:0000256" key="1">
    <source>
        <dbReference type="ARBA" id="ARBA00022448"/>
    </source>
</evidence>
<keyword evidence="3" id="KW-0067">ATP-binding</keyword>
<keyword evidence="3" id="KW-0547">Nucleotide-binding</keyword>
<dbReference type="AlphaFoldDB" id="A0A1V9YU56"/>
<dbReference type="EMBL" id="JNBR01000927">
    <property type="protein sequence ID" value="OQR89123.1"/>
    <property type="molecule type" value="Genomic_DNA"/>
</dbReference>
<dbReference type="PANTHER" id="PTHR19241">
    <property type="entry name" value="ATP-BINDING CASSETTE TRANSPORTER"/>
    <property type="match status" value="1"/>
</dbReference>
<comment type="caution">
    <text evidence="3">The sequence shown here is derived from an EMBL/GenBank/DDBJ whole genome shotgun (WGS) entry which is preliminary data.</text>
</comment>
<evidence type="ECO:0000313" key="4">
    <source>
        <dbReference type="Proteomes" id="UP000243579"/>
    </source>
</evidence>
<dbReference type="InterPro" id="IPR003439">
    <property type="entry name" value="ABC_transporter-like_ATP-bd"/>
</dbReference>
<dbReference type="Proteomes" id="UP000243579">
    <property type="component" value="Unassembled WGS sequence"/>
</dbReference>
<dbReference type="GO" id="GO:0005524">
    <property type="term" value="F:ATP binding"/>
    <property type="evidence" value="ECO:0007669"/>
    <property type="project" value="UniProtKB-KW"/>
</dbReference>
<protein>
    <submittedName>
        <fullName evidence="3">ATP-binding Cassette (ABC) Superfamily</fullName>
    </submittedName>
</protein>
<name>A0A1V9YU56_ACHHY</name>
<dbReference type="STRING" id="1202772.A0A1V9YU56"/>
<dbReference type="Pfam" id="PF00005">
    <property type="entry name" value="ABC_tran"/>
    <property type="match status" value="1"/>
</dbReference>
<reference evidence="3 4" key="1">
    <citation type="journal article" date="2014" name="Genome Biol. Evol.">
        <title>The secreted proteins of Achlya hypogyna and Thraustotheca clavata identify the ancestral oomycete secretome and reveal gene acquisitions by horizontal gene transfer.</title>
        <authorList>
            <person name="Misner I."/>
            <person name="Blouin N."/>
            <person name="Leonard G."/>
            <person name="Richards T.A."/>
            <person name="Lane C.E."/>
        </authorList>
    </citation>
    <scope>NUCLEOTIDE SEQUENCE [LARGE SCALE GENOMIC DNA]</scope>
    <source>
        <strain evidence="3 4">ATCC 48635</strain>
    </source>
</reference>
<gene>
    <name evidence="3" type="ORF">ACHHYP_06464</name>
</gene>
<keyword evidence="1" id="KW-0813">Transport</keyword>
<organism evidence="3 4">
    <name type="scientific">Achlya hypogyna</name>
    <name type="common">Oomycete</name>
    <name type="synonym">Protoachlya hypogyna</name>
    <dbReference type="NCBI Taxonomy" id="1202772"/>
    <lineage>
        <taxon>Eukaryota</taxon>
        <taxon>Sar</taxon>
        <taxon>Stramenopiles</taxon>
        <taxon>Oomycota</taxon>
        <taxon>Saprolegniomycetes</taxon>
        <taxon>Saprolegniales</taxon>
        <taxon>Achlyaceae</taxon>
        <taxon>Achlya</taxon>
    </lineage>
</organism>
<evidence type="ECO:0000313" key="3">
    <source>
        <dbReference type="EMBL" id="OQR89123.1"/>
    </source>
</evidence>
<feature type="domain" description="ABC transporter" evidence="2">
    <location>
        <begin position="80"/>
        <end position="189"/>
    </location>
</feature>
<keyword evidence="4" id="KW-1185">Reference proteome</keyword>
<dbReference type="OrthoDB" id="77750at2759"/>
<feature type="non-terminal residue" evidence="3">
    <location>
        <position position="198"/>
    </location>
</feature>
<accession>A0A1V9YU56</accession>
<evidence type="ECO:0000259" key="2">
    <source>
        <dbReference type="Pfam" id="PF00005"/>
    </source>
</evidence>
<sequence length="198" mass="21184">MSADDFLAQGSEAFHGSLAASLEVAMALPQMEIRYQNLSLAADVTVTTKDGNELPTLATEAKKALMGLFRSKRSIRKDILHPMSGVFKPSTTTLVLGQPGSGKSSLMKYLSGRFHVAKNISVGGTVAYNGVPSEAVRSNLPQLASYVNQRDFHYPVMTVKETLQFAHKCHGGAAVPPRILQALTDGSPEENAQAKAVI</sequence>